<evidence type="ECO:0000313" key="10">
    <source>
        <dbReference type="EMBL" id="EJT75034.1"/>
    </source>
</evidence>
<keyword evidence="7" id="KW-0539">Nucleus</keyword>
<dbReference type="Proteomes" id="UP000006039">
    <property type="component" value="Unassembled WGS sequence"/>
</dbReference>
<dbReference type="InterPro" id="IPR057546">
    <property type="entry name" value="HEAT_GCN1"/>
</dbReference>
<dbReference type="PROSITE" id="PS50077">
    <property type="entry name" value="HEAT_REPEAT"/>
    <property type="match status" value="1"/>
</dbReference>
<dbReference type="PANTHER" id="PTHR10527">
    <property type="entry name" value="IMPORTIN BETA"/>
    <property type="match status" value="1"/>
</dbReference>
<accession>J3P5T2</accession>
<dbReference type="InterPro" id="IPR040122">
    <property type="entry name" value="Importin_beta"/>
</dbReference>
<evidence type="ECO:0000256" key="8">
    <source>
        <dbReference type="PROSITE-ProRule" id="PRU00103"/>
    </source>
</evidence>
<reference evidence="11" key="4">
    <citation type="journal article" date="2015" name="G3 (Bethesda)">
        <title>Genome sequences of three phytopathogenic species of the Magnaporthaceae family of fungi.</title>
        <authorList>
            <person name="Okagaki L.H."/>
            <person name="Nunes C.C."/>
            <person name="Sailsbery J."/>
            <person name="Clay B."/>
            <person name="Brown D."/>
            <person name="John T."/>
            <person name="Oh Y."/>
            <person name="Young N."/>
            <person name="Fitzgerald M."/>
            <person name="Haas B.J."/>
            <person name="Zeng Q."/>
            <person name="Young S."/>
            <person name="Adiconis X."/>
            <person name="Fan L."/>
            <person name="Levin J.Z."/>
            <person name="Mitchell T.K."/>
            <person name="Okubara P.A."/>
            <person name="Farman M.L."/>
            <person name="Kohn L.M."/>
            <person name="Birren B."/>
            <person name="Ma L.-J."/>
            <person name="Dean R.A."/>
        </authorList>
    </citation>
    <scope>NUCLEOTIDE SEQUENCE</scope>
    <source>
        <strain evidence="11">R3-111a-1</strain>
    </source>
</reference>
<dbReference type="FunCoup" id="J3P5T2">
    <property type="interactions" value="1203"/>
</dbReference>
<feature type="domain" description="Importin N-terminal" evidence="9">
    <location>
        <begin position="26"/>
        <end position="91"/>
    </location>
</feature>
<protein>
    <recommendedName>
        <fullName evidence="9">Importin N-terminal domain-containing protein</fullName>
    </recommendedName>
</protein>
<dbReference type="GO" id="GO:0034399">
    <property type="term" value="C:nuclear periphery"/>
    <property type="evidence" value="ECO:0007669"/>
    <property type="project" value="EnsemblFungi"/>
</dbReference>
<dbReference type="InterPro" id="IPR001494">
    <property type="entry name" value="Importin-beta_N"/>
</dbReference>
<keyword evidence="4" id="KW-0963">Cytoplasm</keyword>
<comment type="subcellular location">
    <subcellularLocation>
        <location evidence="2">Cytoplasm</location>
    </subcellularLocation>
    <subcellularLocation>
        <location evidence="1">Nucleus</location>
    </subcellularLocation>
</comment>
<evidence type="ECO:0000313" key="12">
    <source>
        <dbReference type="Proteomes" id="UP000006039"/>
    </source>
</evidence>
<gene>
    <name evidence="11" type="primary">20349330</name>
    <name evidence="10" type="ORF">GGTG_08872</name>
</gene>
<keyword evidence="12" id="KW-1185">Reference proteome</keyword>
<dbReference type="Gene3D" id="1.25.10.10">
    <property type="entry name" value="Leucine-rich Repeat Variant"/>
    <property type="match status" value="1"/>
</dbReference>
<evidence type="ECO:0000256" key="7">
    <source>
        <dbReference type="ARBA" id="ARBA00023242"/>
    </source>
</evidence>
<dbReference type="GO" id="GO:0005737">
    <property type="term" value="C:cytoplasm"/>
    <property type="evidence" value="ECO:0007669"/>
    <property type="project" value="UniProtKB-SubCell"/>
</dbReference>
<proteinExistence type="predicted"/>
<dbReference type="InterPro" id="IPR016024">
    <property type="entry name" value="ARM-type_fold"/>
</dbReference>
<evidence type="ECO:0000256" key="1">
    <source>
        <dbReference type="ARBA" id="ARBA00004123"/>
    </source>
</evidence>
<dbReference type="STRING" id="644352.J3P5T2"/>
<dbReference type="GeneID" id="20349330"/>
<dbReference type="InterPro" id="IPR057672">
    <property type="entry name" value="TPR_IPO4/5"/>
</dbReference>
<dbReference type="SMART" id="SM00913">
    <property type="entry name" value="IBN_N"/>
    <property type="match status" value="1"/>
</dbReference>
<reference evidence="10" key="3">
    <citation type="submission" date="2010-09" db="EMBL/GenBank/DDBJ databases">
        <title>Annotation of Gaeumannomyces graminis var. tritici R3-111a-1.</title>
        <authorList>
            <consortium name="The Broad Institute Genome Sequencing Platform"/>
            <person name="Ma L.-J."/>
            <person name="Dead R."/>
            <person name="Young S.K."/>
            <person name="Zeng Q."/>
            <person name="Gargeya S."/>
            <person name="Fitzgerald M."/>
            <person name="Haas B."/>
            <person name="Abouelleil A."/>
            <person name="Alvarado L."/>
            <person name="Arachchi H.M."/>
            <person name="Berlin A."/>
            <person name="Brown A."/>
            <person name="Chapman S.B."/>
            <person name="Chen Z."/>
            <person name="Dunbar C."/>
            <person name="Freedman E."/>
            <person name="Gearin G."/>
            <person name="Gellesch M."/>
            <person name="Goldberg J."/>
            <person name="Griggs A."/>
            <person name="Gujja S."/>
            <person name="Heiman D."/>
            <person name="Howarth C."/>
            <person name="Larson L."/>
            <person name="Lui A."/>
            <person name="MacDonald P.J.P."/>
            <person name="Mehta T."/>
            <person name="Montmayeur A."/>
            <person name="Murphy C."/>
            <person name="Neiman D."/>
            <person name="Pearson M."/>
            <person name="Priest M."/>
            <person name="Roberts A."/>
            <person name="Saif S."/>
            <person name="Shea T."/>
            <person name="Shenoy N."/>
            <person name="Sisk P."/>
            <person name="Stolte C."/>
            <person name="Sykes S."/>
            <person name="Yandava C."/>
            <person name="Wortman J."/>
            <person name="Nusbaum C."/>
            <person name="Birren B."/>
        </authorList>
    </citation>
    <scope>NUCLEOTIDE SEQUENCE</scope>
    <source>
        <strain evidence="10">R3-111a-1</strain>
    </source>
</reference>
<dbReference type="InterPro" id="IPR021133">
    <property type="entry name" value="HEAT_type_2"/>
</dbReference>
<dbReference type="RefSeq" id="XP_009224978.1">
    <property type="nucleotide sequence ID" value="XM_009226714.1"/>
</dbReference>
<organism evidence="10">
    <name type="scientific">Gaeumannomyces tritici (strain R3-111a-1)</name>
    <name type="common">Wheat and barley take-all root rot fungus</name>
    <name type="synonym">Gaeumannomyces graminis var. tritici</name>
    <dbReference type="NCBI Taxonomy" id="644352"/>
    <lineage>
        <taxon>Eukaryota</taxon>
        <taxon>Fungi</taxon>
        <taxon>Dikarya</taxon>
        <taxon>Ascomycota</taxon>
        <taxon>Pezizomycotina</taxon>
        <taxon>Sordariomycetes</taxon>
        <taxon>Sordariomycetidae</taxon>
        <taxon>Magnaporthales</taxon>
        <taxon>Magnaporthaceae</taxon>
        <taxon>Gaeumannomyces</taxon>
    </lineage>
</organism>
<dbReference type="Pfam" id="PF25780">
    <property type="entry name" value="TPR_IPO5"/>
    <property type="match status" value="1"/>
</dbReference>
<dbReference type="VEuPathDB" id="FungiDB:GGTG_08872"/>
<evidence type="ECO:0000256" key="6">
    <source>
        <dbReference type="ARBA" id="ARBA00022927"/>
    </source>
</evidence>
<dbReference type="InterPro" id="IPR011989">
    <property type="entry name" value="ARM-like"/>
</dbReference>
<sequence>MDRQKLAALLQESQVPDTEKVKAITAELQKNYFPHPESLLALLEIVCVHSDVGVRQQASVQASRLVAKHWPSQTAKDKEDVRKHLVEAVMKEQNAKCRHSISRLISNIASIDFADGEWKELFQGIFQLAESDNVGQREVGSYLIYATLESDPTHFSEHLAHLFTALQKLMQDPQSLEVRVNAVMSVGCGLLLVDTDDEEDADKVALIQSLVPHIADVLRAAVQAADDEKIKQTFETLQQFLAYDSSLLGKYLKDLMQFTIEIAANPQADDEARSQSLSFLTQAVRYRRMKLMAMGDLIKVLVEKCLQILTELDDDDDEDETTPARASLALLSQLSSDLPPRHVIVPLLDQFAAFSSSPQASHRKAGVLALGICAEGAPDFVNTQMKSILPIVIGLLNDQDVEVRHAALIGLTRLAEEMSEDVAAEHEALVGALLKNLQAAVTENTDDKSKKKNTAVIRSVCAAFDAMCDGVKPEVMHKYGPQLLDPIGSLLVHEDARVKIAAAGALGAIATSMADEFKPYFAKIMTALAPYMAAKETEEDLTLRSGICDAIGRIAVAVGSEAFQPYVDDLMRNSEEGLHLDSSELRESSFILWSQLCKVYEKDFAPYLDGVFKALLDSLNEDDDDVALNLTEEELAIAGDALELVTAGKRAKVRAADADETLMDDDDEDGEDFEDFMESAEAMEKEVAIEVLGDIIYHSCGTNEISKYLEKALEAVTPLLDHHYEGCRKSAISTLWRSYARVWQLSEEETGVKWEAGFPPKQTPSVALIKLGEIVTKGTLSMWAEESERDVVTEINRMVAHTLRVTGPAVLVGEETLTQVISALTLIVTRSHACQQDLGNEIEDQDVQESSEYDWLVIDTALDVVISLSVALGPSFGELWKIFEKPVMKFASSNDALERSTAVGVIAECINYMGTTCTPYTSPLLKLLLHRLSDEDPETKSNAAYGAGQLVLNSTDSKTYLPSFDTILSKIEPMLNIPAPTSGRILDNACGCLCRLIMAHPDRVNLDEYLPVLVDRLPLKEDFEENTPIFQCIFKLYEHDNQTVSNLTPKLIPIFEKVLSPPEDQLTAETRELVKKIVQILYKAKPDLFQAHQAVVGLAA</sequence>
<dbReference type="Pfam" id="PF13513">
    <property type="entry name" value="HEAT_EZ"/>
    <property type="match status" value="1"/>
</dbReference>
<dbReference type="Pfam" id="PF23271">
    <property type="entry name" value="HEAT_GCN1"/>
    <property type="match status" value="1"/>
</dbReference>
<reference evidence="11" key="5">
    <citation type="submission" date="2018-04" db="UniProtKB">
        <authorList>
            <consortium name="EnsemblFungi"/>
        </authorList>
    </citation>
    <scope>IDENTIFICATION</scope>
    <source>
        <strain evidence="11">R3-111a-1</strain>
    </source>
</reference>
<feature type="repeat" description="HEAT" evidence="8">
    <location>
        <begin position="388"/>
        <end position="426"/>
    </location>
</feature>
<dbReference type="EnsemblFungi" id="EJT75034">
    <property type="protein sequence ID" value="EJT75034"/>
    <property type="gene ID" value="GGTG_08872"/>
</dbReference>
<evidence type="ECO:0000256" key="3">
    <source>
        <dbReference type="ARBA" id="ARBA00022448"/>
    </source>
</evidence>
<dbReference type="EMBL" id="GL385398">
    <property type="protein sequence ID" value="EJT75034.1"/>
    <property type="molecule type" value="Genomic_DNA"/>
</dbReference>
<dbReference type="SUPFAM" id="SSF48371">
    <property type="entry name" value="ARM repeat"/>
    <property type="match status" value="2"/>
</dbReference>
<dbReference type="GO" id="GO:0006606">
    <property type="term" value="P:protein import into nucleus"/>
    <property type="evidence" value="ECO:0007669"/>
    <property type="project" value="InterPro"/>
</dbReference>
<name>J3P5T2_GAET3</name>
<keyword evidence="5" id="KW-0677">Repeat</keyword>
<evidence type="ECO:0000259" key="9">
    <source>
        <dbReference type="SMART" id="SM00913"/>
    </source>
</evidence>
<reference evidence="12" key="1">
    <citation type="submission" date="2010-07" db="EMBL/GenBank/DDBJ databases">
        <title>The genome sequence of Gaeumannomyces graminis var. tritici strain R3-111a-1.</title>
        <authorList>
            <consortium name="The Broad Institute Genome Sequencing Platform"/>
            <person name="Ma L.-J."/>
            <person name="Dead R."/>
            <person name="Young S."/>
            <person name="Zeng Q."/>
            <person name="Koehrsen M."/>
            <person name="Alvarado L."/>
            <person name="Berlin A."/>
            <person name="Chapman S.B."/>
            <person name="Chen Z."/>
            <person name="Freedman E."/>
            <person name="Gellesch M."/>
            <person name="Goldberg J."/>
            <person name="Griggs A."/>
            <person name="Gujja S."/>
            <person name="Heilman E.R."/>
            <person name="Heiman D."/>
            <person name="Hepburn T."/>
            <person name="Howarth C."/>
            <person name="Jen D."/>
            <person name="Larson L."/>
            <person name="Mehta T."/>
            <person name="Neiman D."/>
            <person name="Pearson M."/>
            <person name="Roberts A."/>
            <person name="Saif S."/>
            <person name="Shea T."/>
            <person name="Shenoy N."/>
            <person name="Sisk P."/>
            <person name="Stolte C."/>
            <person name="Sykes S."/>
            <person name="Walk T."/>
            <person name="White J."/>
            <person name="Yandava C."/>
            <person name="Haas B."/>
            <person name="Nusbaum C."/>
            <person name="Birren B."/>
        </authorList>
    </citation>
    <scope>NUCLEOTIDE SEQUENCE [LARGE SCALE GENOMIC DNA]</scope>
    <source>
        <strain evidence="12">R3-111a-1</strain>
    </source>
</reference>
<dbReference type="OrthoDB" id="7862313at2759"/>
<evidence type="ECO:0000313" key="11">
    <source>
        <dbReference type="EnsemblFungi" id="EJT75034"/>
    </source>
</evidence>
<dbReference type="AlphaFoldDB" id="J3P5T2"/>
<dbReference type="eggNOG" id="KOG2171">
    <property type="taxonomic scope" value="Eukaryota"/>
</dbReference>
<dbReference type="GO" id="GO:0031267">
    <property type="term" value="F:small GTPase binding"/>
    <property type="evidence" value="ECO:0007669"/>
    <property type="project" value="InterPro"/>
</dbReference>
<evidence type="ECO:0000256" key="4">
    <source>
        <dbReference type="ARBA" id="ARBA00022490"/>
    </source>
</evidence>
<reference evidence="10" key="2">
    <citation type="submission" date="2010-07" db="EMBL/GenBank/DDBJ databases">
        <authorList>
            <consortium name="The Broad Institute Genome Sequencing Platform"/>
            <consortium name="Broad Institute Genome Sequencing Center for Infectious Disease"/>
            <person name="Ma L.-J."/>
            <person name="Dead R."/>
            <person name="Young S."/>
            <person name="Zeng Q."/>
            <person name="Koehrsen M."/>
            <person name="Alvarado L."/>
            <person name="Berlin A."/>
            <person name="Chapman S.B."/>
            <person name="Chen Z."/>
            <person name="Freedman E."/>
            <person name="Gellesch M."/>
            <person name="Goldberg J."/>
            <person name="Griggs A."/>
            <person name="Gujja S."/>
            <person name="Heilman E.R."/>
            <person name="Heiman D."/>
            <person name="Hepburn T."/>
            <person name="Howarth C."/>
            <person name="Jen D."/>
            <person name="Larson L."/>
            <person name="Mehta T."/>
            <person name="Neiman D."/>
            <person name="Pearson M."/>
            <person name="Roberts A."/>
            <person name="Saif S."/>
            <person name="Shea T."/>
            <person name="Shenoy N."/>
            <person name="Sisk P."/>
            <person name="Stolte C."/>
            <person name="Sykes S."/>
            <person name="Walk T."/>
            <person name="White J."/>
            <person name="Yandava C."/>
            <person name="Haas B."/>
            <person name="Nusbaum C."/>
            <person name="Birren B."/>
        </authorList>
    </citation>
    <scope>NUCLEOTIDE SEQUENCE</scope>
    <source>
        <strain evidence="10">R3-111a-1</strain>
    </source>
</reference>
<keyword evidence="6" id="KW-0653">Protein transport</keyword>
<dbReference type="HOGENOM" id="CLU_003794_1_1_1"/>
<evidence type="ECO:0000256" key="2">
    <source>
        <dbReference type="ARBA" id="ARBA00004496"/>
    </source>
</evidence>
<keyword evidence="3" id="KW-0813">Transport</keyword>
<evidence type="ECO:0000256" key="5">
    <source>
        <dbReference type="ARBA" id="ARBA00022737"/>
    </source>
</evidence>
<dbReference type="Pfam" id="PF03810">
    <property type="entry name" value="IBN_N"/>
    <property type="match status" value="1"/>
</dbReference>